<dbReference type="PROSITE" id="PS01124">
    <property type="entry name" value="HTH_ARAC_FAMILY_2"/>
    <property type="match status" value="1"/>
</dbReference>
<dbReference type="GO" id="GO:0003700">
    <property type="term" value="F:DNA-binding transcription factor activity"/>
    <property type="evidence" value="ECO:0007669"/>
    <property type="project" value="InterPro"/>
</dbReference>
<name>A0A6B8W5P9_9CORY</name>
<evidence type="ECO:0000256" key="4">
    <source>
        <dbReference type="ARBA" id="ARBA00023163"/>
    </source>
</evidence>
<feature type="domain" description="HTH araC/xylS-type" evidence="7">
    <location>
        <begin position="161"/>
        <end position="262"/>
    </location>
</feature>
<dbReference type="Proteomes" id="UP000424462">
    <property type="component" value="Chromosome"/>
</dbReference>
<dbReference type="SUPFAM" id="SSF51182">
    <property type="entry name" value="RmlC-like cupins"/>
    <property type="match status" value="1"/>
</dbReference>
<dbReference type="InterPro" id="IPR018062">
    <property type="entry name" value="HTH_AraC-typ_CS"/>
</dbReference>
<evidence type="ECO:0000256" key="5">
    <source>
        <dbReference type="ARBA" id="ARBA00074140"/>
    </source>
</evidence>
<proteinExistence type="predicted"/>
<keyword evidence="3" id="KW-0238">DNA-binding</keyword>
<dbReference type="PANTHER" id="PTHR11019:SF199">
    <property type="entry name" value="HTH-TYPE TRANSCRIPTIONAL REGULATOR NIMR"/>
    <property type="match status" value="1"/>
</dbReference>
<dbReference type="KEGG" id="cok:COCCU_06810"/>
<dbReference type="FunFam" id="1.10.10.60:FF:000132">
    <property type="entry name" value="AraC family transcriptional regulator"/>
    <property type="match status" value="1"/>
</dbReference>
<gene>
    <name evidence="8" type="primary">ripA1</name>
    <name evidence="8" type="ORF">COCCU_06810</name>
</gene>
<dbReference type="RefSeq" id="WP_231598897.1">
    <property type="nucleotide sequence ID" value="NZ_CP046455.1"/>
</dbReference>
<dbReference type="EMBL" id="CP046455">
    <property type="protein sequence ID" value="QGU07297.1"/>
    <property type="molecule type" value="Genomic_DNA"/>
</dbReference>
<keyword evidence="2" id="KW-0805">Transcription regulation</keyword>
<dbReference type="SMART" id="SM00342">
    <property type="entry name" value="HTH_ARAC"/>
    <property type="match status" value="1"/>
</dbReference>
<evidence type="ECO:0000313" key="9">
    <source>
        <dbReference type="Proteomes" id="UP000424462"/>
    </source>
</evidence>
<evidence type="ECO:0000256" key="1">
    <source>
        <dbReference type="ARBA" id="ARBA00022491"/>
    </source>
</evidence>
<reference evidence="8 9" key="1">
    <citation type="submission" date="2019-11" db="EMBL/GenBank/DDBJ databases">
        <title>Complete genome sequence of Corynebacterium kalinowskii 1959, a novel Corynebacterium species isolated from soil of a small paddock in Vilsendorf, Germany.</title>
        <authorList>
            <person name="Schaffert L."/>
            <person name="Ruwe M."/>
            <person name="Milse J."/>
            <person name="Hanuschka K."/>
            <person name="Ortseifen V."/>
            <person name="Droste J."/>
            <person name="Brandt D."/>
            <person name="Schlueter L."/>
            <person name="Kutter Y."/>
            <person name="Vinke S."/>
            <person name="Viehoefer P."/>
            <person name="Jacob L."/>
            <person name="Luebke N.-C."/>
            <person name="Schulte-Berndt E."/>
            <person name="Hain C."/>
            <person name="Linder M."/>
            <person name="Schmidt P."/>
            <person name="Wollenschlaeger L."/>
            <person name="Luttermann T."/>
            <person name="Thieme E."/>
            <person name="Hassa J."/>
            <person name="Haak M."/>
            <person name="Wittchen M."/>
            <person name="Mentz A."/>
            <person name="Persicke M."/>
            <person name="Busche T."/>
            <person name="Ruckert C."/>
        </authorList>
    </citation>
    <scope>NUCLEOTIDE SEQUENCE [LARGE SCALE GENOMIC DNA]</scope>
    <source>
        <strain evidence="8 9">2039</strain>
    </source>
</reference>
<keyword evidence="9" id="KW-1185">Reference proteome</keyword>
<dbReference type="PROSITE" id="PS00041">
    <property type="entry name" value="HTH_ARAC_FAMILY_1"/>
    <property type="match status" value="1"/>
</dbReference>
<accession>A0A6B8W5P9</accession>
<keyword evidence="4" id="KW-0804">Transcription</keyword>
<evidence type="ECO:0000259" key="7">
    <source>
        <dbReference type="PROSITE" id="PS01124"/>
    </source>
</evidence>
<evidence type="ECO:0000256" key="6">
    <source>
        <dbReference type="ARBA" id="ARBA00079449"/>
    </source>
</evidence>
<protein>
    <recommendedName>
        <fullName evidence="5">HTH-type transcriptional regulator RipA</fullName>
    </recommendedName>
    <alternativeName>
        <fullName evidence="6">Repressor of iron proteins A</fullName>
    </alternativeName>
</protein>
<dbReference type="SUPFAM" id="SSF46689">
    <property type="entry name" value="Homeodomain-like"/>
    <property type="match status" value="1"/>
</dbReference>
<dbReference type="GO" id="GO:0043565">
    <property type="term" value="F:sequence-specific DNA binding"/>
    <property type="evidence" value="ECO:0007669"/>
    <property type="project" value="InterPro"/>
</dbReference>
<dbReference type="PANTHER" id="PTHR11019">
    <property type="entry name" value="HTH-TYPE TRANSCRIPTIONAL REGULATOR NIMR"/>
    <property type="match status" value="1"/>
</dbReference>
<dbReference type="InterPro" id="IPR009057">
    <property type="entry name" value="Homeodomain-like_sf"/>
</dbReference>
<dbReference type="InterPro" id="IPR011051">
    <property type="entry name" value="RmlC_Cupin_sf"/>
</dbReference>
<dbReference type="Pfam" id="PF12833">
    <property type="entry name" value="HTH_18"/>
    <property type="match status" value="1"/>
</dbReference>
<organism evidence="8 9">
    <name type="scientific">Corynebacterium occultum</name>
    <dbReference type="NCBI Taxonomy" id="2675219"/>
    <lineage>
        <taxon>Bacteria</taxon>
        <taxon>Bacillati</taxon>
        <taxon>Actinomycetota</taxon>
        <taxon>Actinomycetes</taxon>
        <taxon>Mycobacteriales</taxon>
        <taxon>Corynebacteriaceae</taxon>
        <taxon>Corynebacterium</taxon>
    </lineage>
</organism>
<evidence type="ECO:0000256" key="3">
    <source>
        <dbReference type="ARBA" id="ARBA00023125"/>
    </source>
</evidence>
<dbReference type="InterPro" id="IPR018060">
    <property type="entry name" value="HTH_AraC"/>
</dbReference>
<evidence type="ECO:0000256" key="2">
    <source>
        <dbReference type="ARBA" id="ARBA00023015"/>
    </source>
</evidence>
<dbReference type="Gene3D" id="1.10.10.60">
    <property type="entry name" value="Homeodomain-like"/>
    <property type="match status" value="1"/>
</dbReference>
<keyword evidence="1" id="KW-0678">Repressor</keyword>
<evidence type="ECO:0000313" key="8">
    <source>
        <dbReference type="EMBL" id="QGU07297.1"/>
    </source>
</evidence>
<dbReference type="AlphaFoldDB" id="A0A6B8W5P9"/>
<sequence length="265" mass="28975">MNRIGTDMDVQALPHLEFAPGDLPGMMGSMGELVEREIAWESNSRATHELLWTASGAGTVTIGEETYTVTPQLGLWLPAGACHSGFTPLGTCQRVALFSIGGTPQFSDRPVPVEITPLLQLLLKRLQVPGLDERSRSLSEAMIVDVLQPAERDLRVRIPASELLQPIVEALRQEPGNRFSLEQWAEQLEVSTKTVTRSFRAETGLSFSRWRATVRAQHAVVLLAAGMEIEDVAFRTGYHSASAFGAAFRRVTGKTPGFFRSTGGE</sequence>